<evidence type="ECO:0000256" key="4">
    <source>
        <dbReference type="ARBA" id="ARBA00022729"/>
    </source>
</evidence>
<protein>
    <recommendedName>
        <fullName evidence="3">alpha-L-fucosidase</fullName>
        <ecNumber evidence="3">3.2.1.51</ecNumber>
    </recommendedName>
</protein>
<dbReference type="GO" id="GO:0005764">
    <property type="term" value="C:lysosome"/>
    <property type="evidence" value="ECO:0007669"/>
    <property type="project" value="TreeGrafter"/>
</dbReference>
<dbReference type="GO" id="GO:0006004">
    <property type="term" value="P:fucose metabolic process"/>
    <property type="evidence" value="ECO:0007669"/>
    <property type="project" value="InterPro"/>
</dbReference>
<keyword evidence="5" id="KW-0378">Hydrolase</keyword>
<evidence type="ECO:0000313" key="9">
    <source>
        <dbReference type="Proteomes" id="UP000728032"/>
    </source>
</evidence>
<evidence type="ECO:0000256" key="1">
    <source>
        <dbReference type="ARBA" id="ARBA00004071"/>
    </source>
</evidence>
<evidence type="ECO:0000256" key="3">
    <source>
        <dbReference type="ARBA" id="ARBA00012662"/>
    </source>
</evidence>
<dbReference type="PRINTS" id="PR00741">
    <property type="entry name" value="GLHYDRLASE29"/>
</dbReference>
<dbReference type="InterPro" id="IPR016286">
    <property type="entry name" value="FUC_metazoa-typ"/>
</dbReference>
<keyword evidence="4" id="KW-0732">Signal</keyword>
<dbReference type="PANTHER" id="PTHR10030:SF37">
    <property type="entry name" value="ALPHA-L-FUCOSIDASE-RELATED"/>
    <property type="match status" value="1"/>
</dbReference>
<comment type="similarity">
    <text evidence="2">Belongs to the glycosyl hydrolase 29 family.</text>
</comment>
<feature type="domain" description="Glycoside hydrolase family 29 N-terminal" evidence="7">
    <location>
        <begin position="1"/>
        <end position="72"/>
    </location>
</feature>
<dbReference type="GO" id="GO:0004560">
    <property type="term" value="F:alpha-L-fucosidase activity"/>
    <property type="evidence" value="ECO:0007669"/>
    <property type="project" value="UniProtKB-EC"/>
</dbReference>
<dbReference type="Proteomes" id="UP000728032">
    <property type="component" value="Unassembled WGS sequence"/>
</dbReference>
<dbReference type="EMBL" id="OC934853">
    <property type="protein sequence ID" value="CAD7660368.1"/>
    <property type="molecule type" value="Genomic_DNA"/>
</dbReference>
<dbReference type="GO" id="GO:0016139">
    <property type="term" value="P:glycoside catabolic process"/>
    <property type="evidence" value="ECO:0007669"/>
    <property type="project" value="TreeGrafter"/>
</dbReference>
<comment type="function">
    <text evidence="1">Alpha-L-fucosidase is responsible for hydrolyzing the alpha-1,6-linked fucose joined to the reducing-end N-acetylglucosamine of the carbohydrate moieties of glycoproteins.</text>
</comment>
<organism evidence="8">
    <name type="scientific">Oppiella nova</name>
    <dbReference type="NCBI Taxonomy" id="334625"/>
    <lineage>
        <taxon>Eukaryota</taxon>
        <taxon>Metazoa</taxon>
        <taxon>Ecdysozoa</taxon>
        <taxon>Arthropoda</taxon>
        <taxon>Chelicerata</taxon>
        <taxon>Arachnida</taxon>
        <taxon>Acari</taxon>
        <taxon>Acariformes</taxon>
        <taxon>Sarcoptiformes</taxon>
        <taxon>Oribatida</taxon>
        <taxon>Brachypylina</taxon>
        <taxon>Oppioidea</taxon>
        <taxon>Oppiidae</taxon>
        <taxon>Oppiella</taxon>
    </lineage>
</organism>
<proteinExistence type="inferred from homology"/>
<dbReference type="PANTHER" id="PTHR10030">
    <property type="entry name" value="ALPHA-L-FUCOSIDASE"/>
    <property type="match status" value="1"/>
</dbReference>
<gene>
    <name evidence="8" type="ORF">ONB1V03_LOCUS16938</name>
</gene>
<accession>A0A7R9QVU8</accession>
<evidence type="ECO:0000256" key="6">
    <source>
        <dbReference type="ARBA" id="ARBA00023295"/>
    </source>
</evidence>
<evidence type="ECO:0000256" key="2">
    <source>
        <dbReference type="ARBA" id="ARBA00007951"/>
    </source>
</evidence>
<dbReference type="Pfam" id="PF01120">
    <property type="entry name" value="Alpha_L_fucos"/>
    <property type="match status" value="1"/>
</dbReference>
<dbReference type="InterPro" id="IPR017853">
    <property type="entry name" value="GH"/>
</dbReference>
<evidence type="ECO:0000259" key="7">
    <source>
        <dbReference type="Pfam" id="PF01120"/>
    </source>
</evidence>
<sequence>MAKNYRPGFTYADFASQFTAEWYDPDKWAEIFKASGAKYIVLTSKHHEGYTMWPSTTSFNWNAMDVGPKRDLL</sequence>
<dbReference type="EMBL" id="CAJPVJ010020028">
    <property type="protein sequence ID" value="CAG2177506.1"/>
    <property type="molecule type" value="Genomic_DNA"/>
</dbReference>
<name>A0A7R9QVU8_9ACAR</name>
<keyword evidence="6" id="KW-0326">Glycosidase</keyword>
<dbReference type="InterPro" id="IPR057739">
    <property type="entry name" value="Glyco_hydro_29_N"/>
</dbReference>
<dbReference type="Gene3D" id="3.20.20.80">
    <property type="entry name" value="Glycosidases"/>
    <property type="match status" value="1"/>
</dbReference>
<dbReference type="SUPFAM" id="SSF51445">
    <property type="entry name" value="(Trans)glycosidases"/>
    <property type="match status" value="1"/>
</dbReference>
<reference evidence="8" key="1">
    <citation type="submission" date="2020-11" db="EMBL/GenBank/DDBJ databases">
        <authorList>
            <person name="Tran Van P."/>
        </authorList>
    </citation>
    <scope>NUCLEOTIDE SEQUENCE</scope>
</reference>
<dbReference type="OrthoDB" id="6039950at2759"/>
<dbReference type="EC" id="3.2.1.51" evidence="3"/>
<dbReference type="SMART" id="SM00812">
    <property type="entry name" value="Alpha_L_fucos"/>
    <property type="match status" value="1"/>
</dbReference>
<dbReference type="InterPro" id="IPR000933">
    <property type="entry name" value="Glyco_hydro_29"/>
</dbReference>
<keyword evidence="9" id="KW-1185">Reference proteome</keyword>
<evidence type="ECO:0000313" key="8">
    <source>
        <dbReference type="EMBL" id="CAD7660368.1"/>
    </source>
</evidence>
<evidence type="ECO:0000256" key="5">
    <source>
        <dbReference type="ARBA" id="ARBA00022801"/>
    </source>
</evidence>
<feature type="non-terminal residue" evidence="8">
    <location>
        <position position="1"/>
    </location>
</feature>
<dbReference type="AlphaFoldDB" id="A0A7R9QVU8"/>